<dbReference type="PANTHER" id="PTHR44942">
    <property type="entry name" value="METHYLTRANSF_11 DOMAIN-CONTAINING PROTEIN"/>
    <property type="match status" value="1"/>
</dbReference>
<gene>
    <name evidence="3" type="ORF">SSP0437_LOCUS10748</name>
</gene>
<dbReference type="EMBL" id="HBGL01013773">
    <property type="protein sequence ID" value="CAD9306176.1"/>
    <property type="molecule type" value="Transcribed_RNA"/>
</dbReference>
<accession>A0A7S1VNV5</accession>
<protein>
    <recommendedName>
        <fullName evidence="4">Methyltransferase domain-containing protein</fullName>
    </recommendedName>
</protein>
<dbReference type="AlphaFoldDB" id="A0A7S1VNV5"/>
<keyword evidence="1" id="KW-0489">Methyltransferase</keyword>
<name>A0A7S1VNV5_9EUKA</name>
<reference evidence="3" key="1">
    <citation type="submission" date="2021-01" db="EMBL/GenBank/DDBJ databases">
        <authorList>
            <person name="Corre E."/>
            <person name="Pelletier E."/>
            <person name="Niang G."/>
            <person name="Scheremetjew M."/>
            <person name="Finn R."/>
            <person name="Kale V."/>
            <person name="Holt S."/>
            <person name="Cochrane G."/>
            <person name="Meng A."/>
            <person name="Brown T."/>
            <person name="Cohen L."/>
        </authorList>
    </citation>
    <scope>NUCLEOTIDE SEQUENCE</scope>
    <source>
        <strain evidence="3">ATCC 50979</strain>
    </source>
</reference>
<evidence type="ECO:0000256" key="1">
    <source>
        <dbReference type="ARBA" id="ARBA00022603"/>
    </source>
</evidence>
<evidence type="ECO:0008006" key="4">
    <source>
        <dbReference type="Google" id="ProtNLM"/>
    </source>
</evidence>
<sequence length="309" mass="34004">MSTDFFSKQSTVYAESRPTYSMDLLKMIHEKAGGFQGGGVVIDVGSGSGQVLAGFAQALSALYSAEEEGEQDEFVFLCVDISASLLEQGRSAWKSFVAEHGGTGDCATVGRATISAKFVVGSGSNFGELAKEHCGADCKVQLVTVATAYHWFDHDAFARSLASCATPGYTSLLIWTYGMHSLATETPQDGAEPFVESAIDDIIFNRLYNKLIFEYWPPQIEHVRNGYVNLPFPYPREPVPSMSLQKEWTVDNLLGYLRSWSGVQRYRDANDNKDPVSMIEADLRQTWADKQCRTVTWPLTVLSGTCPAK</sequence>
<dbReference type="PANTHER" id="PTHR44942:SF4">
    <property type="entry name" value="METHYLTRANSFERASE TYPE 11 DOMAIN-CONTAINING PROTEIN"/>
    <property type="match status" value="1"/>
</dbReference>
<evidence type="ECO:0000313" key="3">
    <source>
        <dbReference type="EMBL" id="CAD9306176.1"/>
    </source>
</evidence>
<dbReference type="GO" id="GO:0008168">
    <property type="term" value="F:methyltransferase activity"/>
    <property type="evidence" value="ECO:0007669"/>
    <property type="project" value="UniProtKB-KW"/>
</dbReference>
<dbReference type="InterPro" id="IPR029063">
    <property type="entry name" value="SAM-dependent_MTases_sf"/>
</dbReference>
<dbReference type="Gene3D" id="3.40.50.150">
    <property type="entry name" value="Vaccinia Virus protein VP39"/>
    <property type="match status" value="1"/>
</dbReference>
<organism evidence="3">
    <name type="scientific">Sexangularia sp. CB-2014</name>
    <dbReference type="NCBI Taxonomy" id="1486929"/>
    <lineage>
        <taxon>Eukaryota</taxon>
        <taxon>Amoebozoa</taxon>
        <taxon>Tubulinea</taxon>
        <taxon>Elardia</taxon>
        <taxon>Arcellinida</taxon>
        <taxon>Arcellinida incertae sedis</taxon>
        <taxon>Sexangularia</taxon>
    </lineage>
</organism>
<proteinExistence type="predicted"/>
<evidence type="ECO:0000256" key="2">
    <source>
        <dbReference type="ARBA" id="ARBA00022679"/>
    </source>
</evidence>
<keyword evidence="2" id="KW-0808">Transferase</keyword>
<dbReference type="GO" id="GO:0032259">
    <property type="term" value="P:methylation"/>
    <property type="evidence" value="ECO:0007669"/>
    <property type="project" value="UniProtKB-KW"/>
</dbReference>
<dbReference type="InterPro" id="IPR051052">
    <property type="entry name" value="Diverse_substrate_MTase"/>
</dbReference>
<dbReference type="SUPFAM" id="SSF53335">
    <property type="entry name" value="S-adenosyl-L-methionine-dependent methyltransferases"/>
    <property type="match status" value="1"/>
</dbReference>